<organism evidence="2 3">
    <name type="scientific">Glarea lozoyensis (strain ATCC 20868 / MF5171)</name>
    <dbReference type="NCBI Taxonomy" id="1116229"/>
    <lineage>
        <taxon>Eukaryota</taxon>
        <taxon>Fungi</taxon>
        <taxon>Dikarya</taxon>
        <taxon>Ascomycota</taxon>
        <taxon>Pezizomycotina</taxon>
        <taxon>Leotiomycetes</taxon>
        <taxon>Helotiales</taxon>
        <taxon>Helotiaceae</taxon>
        <taxon>Glarea</taxon>
    </lineage>
</organism>
<evidence type="ECO:0000313" key="2">
    <source>
        <dbReference type="EMBL" id="EPE25074.1"/>
    </source>
</evidence>
<dbReference type="eggNOG" id="ENOG502RA3T">
    <property type="taxonomic scope" value="Eukaryota"/>
</dbReference>
<feature type="compositionally biased region" description="Acidic residues" evidence="1">
    <location>
        <begin position="509"/>
        <end position="540"/>
    </location>
</feature>
<proteinExistence type="predicted"/>
<dbReference type="OrthoDB" id="4798537at2759"/>
<dbReference type="RefSeq" id="XP_008087989.1">
    <property type="nucleotide sequence ID" value="XM_008089798.1"/>
</dbReference>
<evidence type="ECO:0000256" key="1">
    <source>
        <dbReference type="SAM" id="MobiDB-lite"/>
    </source>
</evidence>
<dbReference type="OMA" id="QTIGYHC"/>
<name>S3CII1_GLAL2</name>
<dbReference type="AlphaFoldDB" id="S3CII1"/>
<reference evidence="2 3" key="1">
    <citation type="journal article" date="2013" name="BMC Genomics">
        <title>Genomics-driven discovery of the pneumocandin biosynthetic gene cluster in the fungus Glarea lozoyensis.</title>
        <authorList>
            <person name="Chen L."/>
            <person name="Yue Q."/>
            <person name="Zhang X."/>
            <person name="Xiang M."/>
            <person name="Wang C."/>
            <person name="Li S."/>
            <person name="Che Y."/>
            <person name="Ortiz-Lopez F.J."/>
            <person name="Bills G.F."/>
            <person name="Liu X."/>
            <person name="An Z."/>
        </authorList>
    </citation>
    <scope>NUCLEOTIDE SEQUENCE [LARGE SCALE GENOMIC DNA]</scope>
    <source>
        <strain evidence="3">ATCC 20868 / MF5171</strain>
    </source>
</reference>
<feature type="region of interest" description="Disordered" evidence="1">
    <location>
        <begin position="348"/>
        <end position="368"/>
    </location>
</feature>
<protein>
    <submittedName>
        <fullName evidence="2">Uncharacterized protein</fullName>
    </submittedName>
</protein>
<dbReference type="GeneID" id="19470696"/>
<feature type="region of interest" description="Disordered" evidence="1">
    <location>
        <begin position="492"/>
        <end position="540"/>
    </location>
</feature>
<accession>S3CII1</accession>
<dbReference type="KEGG" id="glz:GLAREA_11655"/>
<sequence length="540" mass="61702">MLVVHDEDQIQSLKEIFNTYAPRHQEMYLLMDRLEKYCIRDSIEGENHFSRVTQDVIAALPNLTRFKIVLPYQTGETVRRPAIKVLSSTLALLAKRNEEHQRLETLVLDYVSDIVINNIFRNHIDVQNACRVFSELDTLTITITKREVRSSSFGKNLWFLIEKAAHLKSLCLVGWAGEKWINRSHIFTVELETWERRCFPYPLDSTREIKTLRTLELRKLRMHPDELLRLIEDCSSTLQELYLVMVGLKIDEEEQGENVPLWVGYPEDGDSTSAIRIARRLRQMRNLKLSVLRATFLSYSDCGLAVWDTPPESAHPDLDRVDTTGGNKSLEQRFVEAVMHPDIKVAVPQPAAEQQETASPTSSGKQKVEIRRTKKEEDMINCLDTVLAPLGNLSVQPWAVAQTELEDSIAGMIAVSKPAPPPLRLIDYDANAFQAEYKTLPDYKSSIDGLFDDHLELGHRELRKMIRIMDRGMEIIDRDSARPNGLDVENERVLADDGANATSNGAGREEEDGNVDPEDIEIEYSENDLDSDWEIDEEDI</sequence>
<dbReference type="EMBL" id="KE145372">
    <property type="protein sequence ID" value="EPE25074.1"/>
    <property type="molecule type" value="Genomic_DNA"/>
</dbReference>
<evidence type="ECO:0000313" key="3">
    <source>
        <dbReference type="Proteomes" id="UP000016922"/>
    </source>
</evidence>
<dbReference type="STRING" id="1116229.S3CII1"/>
<keyword evidence="3" id="KW-1185">Reference proteome</keyword>
<dbReference type="Proteomes" id="UP000016922">
    <property type="component" value="Unassembled WGS sequence"/>
</dbReference>
<gene>
    <name evidence="2" type="ORF">GLAREA_11655</name>
</gene>
<dbReference type="HOGENOM" id="CLU_037141_0_0_1"/>
<feature type="compositionally biased region" description="Polar residues" evidence="1">
    <location>
        <begin position="352"/>
        <end position="365"/>
    </location>
</feature>